<dbReference type="Gene3D" id="2.60.40.150">
    <property type="entry name" value="C2 domain"/>
    <property type="match status" value="1"/>
</dbReference>
<dbReference type="GO" id="GO:0035330">
    <property type="term" value="P:regulation of hippo signaling"/>
    <property type="evidence" value="ECO:0007669"/>
    <property type="project" value="TreeGrafter"/>
</dbReference>
<dbReference type="InterPro" id="IPR035892">
    <property type="entry name" value="C2_domain_sf"/>
</dbReference>
<dbReference type="InterPro" id="IPR051105">
    <property type="entry name" value="WWC/KIBRA_Hippo_Reg"/>
</dbReference>
<sequence length="602" mass="68432">MTEPNIDMVDINRKVQSFFYPSKTTPETNLLWTTNNLTQPETSVIEEPMYENTQNFELITQELNDLRELNTKHTVMNAPLSPIYERPLLINPQPPQPILSRSSSLASAISRSVSAAVSQESVTGDSGVFEASRATLLNKDTAQVQIGLKYSMTHCCLVVTIERARNLNALYLPNPENQLCIKVSLVPSIPEQTSKTNTFTDLKKTTFNCCFTFKVSLKKMYAKSLQVKIMSITNDFEEWVGNAQISLAEFNNEDLCSQWYNIISMINPDAIGGTFKEESSDESTVISSQTSTLTRDPNQNLEQQIETLNIDSDEDEQDEDESELTLNQLQLCDNTMYAVYAESQMNNNAPGIDKETNTECAFLPEKKKTKQLNSTKIESTEERIVKRSQTFSPSAVVPKIRYVCRLNRSDSDSAMHFNNQLTPHSFKRGAIERRSLRYNSNNKRISRLLTSGPPAKSYPAIPRTSLDLELDLKAQQTKLSNLNEEIAKLRQLKHNLEQARDNHDTKIANWAIENEQLQKIVDQINPETKHMQKLMHKTSKEIYKLRKTKACKGQPDVTSFMEKMVFFTRQGLTVPEIPIDSKIFSEELSIEAYKNNTHNAPL</sequence>
<dbReference type="GO" id="GO:0016477">
    <property type="term" value="P:cell migration"/>
    <property type="evidence" value="ECO:0007669"/>
    <property type="project" value="TreeGrafter"/>
</dbReference>
<evidence type="ECO:0000256" key="2">
    <source>
        <dbReference type="SAM" id="MobiDB-lite"/>
    </source>
</evidence>
<dbReference type="OMA" id="TEMIQEV"/>
<dbReference type="PANTHER" id="PTHR14791:SF29">
    <property type="entry name" value="PROTEIN KIBRA"/>
    <property type="match status" value="1"/>
</dbReference>
<reference evidence="4" key="1">
    <citation type="submission" date="2018-07" db="EMBL/GenBank/DDBJ databases">
        <authorList>
            <person name="Quirk P.G."/>
            <person name="Krulwich T.A."/>
        </authorList>
    </citation>
    <scope>NUCLEOTIDE SEQUENCE</scope>
</reference>
<dbReference type="GO" id="GO:0060090">
    <property type="term" value="F:molecular adaptor activity"/>
    <property type="evidence" value="ECO:0007669"/>
    <property type="project" value="TreeGrafter"/>
</dbReference>
<keyword evidence="1" id="KW-0175">Coiled coil</keyword>
<evidence type="ECO:0000259" key="3">
    <source>
        <dbReference type="PROSITE" id="PS50004"/>
    </source>
</evidence>
<dbReference type="AlphaFoldDB" id="A0A336MHJ1"/>
<dbReference type="VEuPathDB" id="VectorBase:CSON001615"/>
<dbReference type="GO" id="GO:0006355">
    <property type="term" value="P:regulation of DNA-templated transcription"/>
    <property type="evidence" value="ECO:0007669"/>
    <property type="project" value="TreeGrafter"/>
</dbReference>
<evidence type="ECO:0000313" key="4">
    <source>
        <dbReference type="EMBL" id="SSX29706.1"/>
    </source>
</evidence>
<dbReference type="GO" id="GO:0046621">
    <property type="term" value="P:negative regulation of organ growth"/>
    <property type="evidence" value="ECO:0007669"/>
    <property type="project" value="TreeGrafter"/>
</dbReference>
<dbReference type="GO" id="GO:0019900">
    <property type="term" value="F:kinase binding"/>
    <property type="evidence" value="ECO:0007669"/>
    <property type="project" value="TreeGrafter"/>
</dbReference>
<dbReference type="Pfam" id="PF00168">
    <property type="entry name" value="C2"/>
    <property type="match status" value="1"/>
</dbReference>
<gene>
    <name evidence="4" type="primary">CSON001615</name>
</gene>
<accession>A0A336MHJ1</accession>
<dbReference type="SUPFAM" id="SSF49562">
    <property type="entry name" value="C2 domain (Calcium/lipid-binding domain, CaLB)"/>
    <property type="match status" value="1"/>
</dbReference>
<dbReference type="PROSITE" id="PS50004">
    <property type="entry name" value="C2"/>
    <property type="match status" value="1"/>
</dbReference>
<name>A0A336MHJ1_CULSO</name>
<proteinExistence type="predicted"/>
<feature type="domain" description="C2" evidence="3">
    <location>
        <begin position="140"/>
        <end position="260"/>
    </location>
</feature>
<organism evidence="4">
    <name type="scientific">Culicoides sonorensis</name>
    <name type="common">Biting midge</name>
    <dbReference type="NCBI Taxonomy" id="179676"/>
    <lineage>
        <taxon>Eukaryota</taxon>
        <taxon>Metazoa</taxon>
        <taxon>Ecdysozoa</taxon>
        <taxon>Arthropoda</taxon>
        <taxon>Hexapoda</taxon>
        <taxon>Insecta</taxon>
        <taxon>Pterygota</taxon>
        <taxon>Neoptera</taxon>
        <taxon>Endopterygota</taxon>
        <taxon>Diptera</taxon>
        <taxon>Nematocera</taxon>
        <taxon>Chironomoidea</taxon>
        <taxon>Ceratopogonidae</taxon>
        <taxon>Ceratopogoninae</taxon>
        <taxon>Culicoides</taxon>
        <taxon>Monoculicoides</taxon>
    </lineage>
</organism>
<protein>
    <submittedName>
        <fullName evidence="4">CSON001615 protein</fullName>
    </submittedName>
</protein>
<dbReference type="GO" id="GO:0005737">
    <property type="term" value="C:cytoplasm"/>
    <property type="evidence" value="ECO:0007669"/>
    <property type="project" value="TreeGrafter"/>
</dbReference>
<feature type="region of interest" description="Disordered" evidence="2">
    <location>
        <begin position="274"/>
        <end position="300"/>
    </location>
</feature>
<dbReference type="PANTHER" id="PTHR14791">
    <property type="entry name" value="BOMB/KIRA PROTEINS"/>
    <property type="match status" value="1"/>
</dbReference>
<feature type="coiled-coil region" evidence="1">
    <location>
        <begin position="465"/>
        <end position="509"/>
    </location>
</feature>
<dbReference type="EMBL" id="UFQT01001256">
    <property type="protein sequence ID" value="SSX29706.1"/>
    <property type="molecule type" value="Genomic_DNA"/>
</dbReference>
<feature type="compositionally biased region" description="Polar residues" evidence="2">
    <location>
        <begin position="282"/>
        <end position="300"/>
    </location>
</feature>
<evidence type="ECO:0000256" key="1">
    <source>
        <dbReference type="SAM" id="Coils"/>
    </source>
</evidence>
<dbReference type="InterPro" id="IPR000008">
    <property type="entry name" value="C2_dom"/>
</dbReference>